<evidence type="ECO:0000256" key="1">
    <source>
        <dbReference type="SAM" id="SignalP"/>
    </source>
</evidence>
<dbReference type="Proteomes" id="UP000199495">
    <property type="component" value="Unassembled WGS sequence"/>
</dbReference>
<feature type="chain" id="PRO_5011683886" evidence="1">
    <location>
        <begin position="21"/>
        <end position="149"/>
    </location>
</feature>
<dbReference type="EMBL" id="FNCS01000017">
    <property type="protein sequence ID" value="SDH03695.1"/>
    <property type="molecule type" value="Genomic_DNA"/>
</dbReference>
<reference evidence="2 3" key="1">
    <citation type="submission" date="2016-10" db="EMBL/GenBank/DDBJ databases">
        <authorList>
            <person name="de Groot N.N."/>
        </authorList>
    </citation>
    <scope>NUCLEOTIDE SEQUENCE [LARGE SCALE GENOMIC DNA]</scope>
    <source>
        <strain evidence="2 3">CGMCC 1.10267</strain>
    </source>
</reference>
<gene>
    <name evidence="2" type="ORF">SAMN04487974_11763</name>
</gene>
<evidence type="ECO:0000313" key="2">
    <source>
        <dbReference type="EMBL" id="SDH03695.1"/>
    </source>
</evidence>
<keyword evidence="1" id="KW-0732">Signal</keyword>
<dbReference type="AlphaFoldDB" id="A0A1G7Z526"/>
<feature type="signal peptide" evidence="1">
    <location>
        <begin position="1"/>
        <end position="20"/>
    </location>
</feature>
<evidence type="ECO:0000313" key="3">
    <source>
        <dbReference type="Proteomes" id="UP000199495"/>
    </source>
</evidence>
<name>A0A1G7Z526_9HYPH</name>
<dbReference type="OrthoDB" id="8859045at2"/>
<organism evidence="2 3">
    <name type="scientific">Pelagibacterium luteolum</name>
    <dbReference type="NCBI Taxonomy" id="440168"/>
    <lineage>
        <taxon>Bacteria</taxon>
        <taxon>Pseudomonadati</taxon>
        <taxon>Pseudomonadota</taxon>
        <taxon>Alphaproteobacteria</taxon>
        <taxon>Hyphomicrobiales</taxon>
        <taxon>Devosiaceae</taxon>
        <taxon>Pelagibacterium</taxon>
    </lineage>
</organism>
<accession>A0A1G7Z526</accession>
<dbReference type="RefSeq" id="WP_090598487.1">
    <property type="nucleotide sequence ID" value="NZ_FNCS01000017.1"/>
</dbReference>
<protein>
    <submittedName>
        <fullName evidence="2">Uncharacterized protein</fullName>
    </submittedName>
</protein>
<keyword evidence="3" id="KW-1185">Reference proteome</keyword>
<sequence length="149" mass="16624">MNLQTFVLFVAAVVSNSALAEGFGFKGGEPIAELQIVGEPSSTYHFDVIPPEPNPNFEEYLVIASERLGVCRVLGVSAELGEDVLNVLFAETIEKLTRRYGAVPEDSFAQKVFWDPTEHLTLVEVVRVRHRLLVRYVFRPEGDCLETAQ</sequence>
<proteinExistence type="predicted"/>